<dbReference type="InterPro" id="IPR058240">
    <property type="entry name" value="rSAM_sf"/>
</dbReference>
<dbReference type="Proteomes" id="UP001157091">
    <property type="component" value="Unassembled WGS sequence"/>
</dbReference>
<comment type="caution">
    <text evidence="2">The sequence shown here is derived from an EMBL/GenBank/DDBJ whole genome shotgun (WGS) entry which is preliminary data.</text>
</comment>
<accession>A0ABQ6I4E4</accession>
<dbReference type="SUPFAM" id="SSF102114">
    <property type="entry name" value="Radical SAM enzymes"/>
    <property type="match status" value="1"/>
</dbReference>
<dbReference type="EMBL" id="BSUK01000001">
    <property type="protein sequence ID" value="GMA25521.1"/>
    <property type="molecule type" value="Genomic_DNA"/>
</dbReference>
<sequence length="117" mass="11965">MRPVARAAGSPDGGADGARAFGVYVHVPFCTVRCGYCDFNTYTSSELGGGASQVAYADTALREIDLATRVLDDAGLGGRPVSTVFFGGGTPTVLPADDLARLLGESATPGASRRAPR</sequence>
<dbReference type="InterPro" id="IPR034505">
    <property type="entry name" value="Coproporphyrinogen-III_oxidase"/>
</dbReference>
<name>A0ABQ6I4E4_9MICO</name>
<protein>
    <recommendedName>
        <fullName evidence="1">Radical SAM core domain-containing protein</fullName>
    </recommendedName>
</protein>
<dbReference type="InterPro" id="IPR007197">
    <property type="entry name" value="rSAM"/>
</dbReference>
<evidence type="ECO:0000313" key="2">
    <source>
        <dbReference type="EMBL" id="GMA25521.1"/>
    </source>
</evidence>
<dbReference type="Pfam" id="PF04055">
    <property type="entry name" value="Radical_SAM"/>
    <property type="match status" value="1"/>
</dbReference>
<evidence type="ECO:0000259" key="1">
    <source>
        <dbReference type="Pfam" id="PF04055"/>
    </source>
</evidence>
<proteinExistence type="predicted"/>
<keyword evidence="3" id="KW-1185">Reference proteome</keyword>
<dbReference type="SFLD" id="SFLDS00029">
    <property type="entry name" value="Radical_SAM"/>
    <property type="match status" value="1"/>
</dbReference>
<evidence type="ECO:0000313" key="3">
    <source>
        <dbReference type="Proteomes" id="UP001157091"/>
    </source>
</evidence>
<organism evidence="2 3">
    <name type="scientific">Luteimicrobium album</name>
    <dbReference type="NCBI Taxonomy" id="1054550"/>
    <lineage>
        <taxon>Bacteria</taxon>
        <taxon>Bacillati</taxon>
        <taxon>Actinomycetota</taxon>
        <taxon>Actinomycetes</taxon>
        <taxon>Micrococcales</taxon>
        <taxon>Luteimicrobium</taxon>
    </lineage>
</organism>
<dbReference type="PANTHER" id="PTHR13932">
    <property type="entry name" value="COPROPORPHYRINIGEN III OXIDASE"/>
    <property type="match status" value="1"/>
</dbReference>
<feature type="domain" description="Radical SAM core" evidence="1">
    <location>
        <begin position="24"/>
        <end position="102"/>
    </location>
</feature>
<dbReference type="PANTHER" id="PTHR13932:SF5">
    <property type="entry name" value="RADICAL S-ADENOSYL METHIONINE DOMAIN-CONTAINING PROTEIN 1, MITOCHONDRIAL"/>
    <property type="match status" value="1"/>
</dbReference>
<gene>
    <name evidence="2" type="ORF">GCM10025864_32800</name>
</gene>
<reference evidence="3" key="1">
    <citation type="journal article" date="2019" name="Int. J. Syst. Evol. Microbiol.">
        <title>The Global Catalogue of Microorganisms (GCM) 10K type strain sequencing project: providing services to taxonomists for standard genome sequencing and annotation.</title>
        <authorList>
            <consortium name="The Broad Institute Genomics Platform"/>
            <consortium name="The Broad Institute Genome Sequencing Center for Infectious Disease"/>
            <person name="Wu L."/>
            <person name="Ma J."/>
        </authorList>
    </citation>
    <scope>NUCLEOTIDE SEQUENCE [LARGE SCALE GENOMIC DNA]</scope>
    <source>
        <strain evidence="3">NBRC 106348</strain>
    </source>
</reference>